<evidence type="ECO:0000313" key="4">
    <source>
        <dbReference type="EMBL" id="RXI26310.1"/>
    </source>
</evidence>
<evidence type="ECO:0000313" key="5">
    <source>
        <dbReference type="Proteomes" id="UP000262029"/>
    </source>
</evidence>
<gene>
    <name evidence="3" type="ORF">ASKIR_1680</name>
    <name evidence="4" type="ORF">CP959_05175</name>
</gene>
<dbReference type="SUPFAM" id="SSF48452">
    <property type="entry name" value="TPR-like"/>
    <property type="match status" value="1"/>
</dbReference>
<reference evidence="3 5" key="2">
    <citation type="submission" date="2018-08" db="EMBL/GenBank/DDBJ databases">
        <title>Complete genome of the Arcobacter skirrowii type strain LMG 6621.</title>
        <authorList>
            <person name="Miller W.G."/>
            <person name="Yee E."/>
            <person name="Bono J.L."/>
        </authorList>
    </citation>
    <scope>NUCLEOTIDE SEQUENCE [LARGE SCALE GENOMIC DNA]</scope>
    <source>
        <strain evidence="3 5">CCUG 10374</strain>
    </source>
</reference>
<organism evidence="3 5">
    <name type="scientific">Aliarcobacter skirrowii CCUG 10374</name>
    <dbReference type="NCBI Taxonomy" id="1032239"/>
    <lineage>
        <taxon>Bacteria</taxon>
        <taxon>Pseudomonadati</taxon>
        <taxon>Campylobacterota</taxon>
        <taxon>Epsilonproteobacteria</taxon>
        <taxon>Campylobacterales</taxon>
        <taxon>Arcobacteraceae</taxon>
        <taxon>Aliarcobacter</taxon>
    </lineage>
</organism>
<evidence type="ECO:0000313" key="6">
    <source>
        <dbReference type="Proteomes" id="UP000290580"/>
    </source>
</evidence>
<feature type="repeat" description="TPR" evidence="1">
    <location>
        <begin position="369"/>
        <end position="402"/>
    </location>
</feature>
<dbReference type="Proteomes" id="UP000262029">
    <property type="component" value="Chromosome"/>
</dbReference>
<reference evidence="4 6" key="1">
    <citation type="submission" date="2017-09" db="EMBL/GenBank/DDBJ databases">
        <title>Genomics of the genus Arcobacter.</title>
        <authorList>
            <person name="Perez-Cataluna A."/>
            <person name="Figueras M.J."/>
            <person name="Salas-Masso N."/>
        </authorList>
    </citation>
    <scope>NUCLEOTIDE SEQUENCE [LARGE SCALE GENOMIC DNA]</scope>
    <source>
        <strain evidence="4 6">LMG 6621</strain>
    </source>
</reference>
<evidence type="ECO:0000256" key="2">
    <source>
        <dbReference type="SAM" id="Phobius"/>
    </source>
</evidence>
<dbReference type="Proteomes" id="UP000290580">
    <property type="component" value="Unassembled WGS sequence"/>
</dbReference>
<dbReference type="InterPro" id="IPR019734">
    <property type="entry name" value="TPR_rpt"/>
</dbReference>
<keyword evidence="1" id="KW-0802">TPR repeat</keyword>
<keyword evidence="6" id="KW-1185">Reference proteome</keyword>
<keyword evidence="2" id="KW-0472">Membrane</keyword>
<dbReference type="AlphaFoldDB" id="A0AAD0WPE2"/>
<dbReference type="SMART" id="SM00028">
    <property type="entry name" value="TPR"/>
    <property type="match status" value="2"/>
</dbReference>
<keyword evidence="2" id="KW-0812">Transmembrane</keyword>
<name>A0AAD0WPE2_9BACT</name>
<accession>A0AAD0WPE2</accession>
<evidence type="ECO:0000256" key="1">
    <source>
        <dbReference type="PROSITE-ProRule" id="PRU00339"/>
    </source>
</evidence>
<protein>
    <submittedName>
        <fullName evidence="4">Tetratricopeptide repeat protein</fullName>
    </submittedName>
</protein>
<dbReference type="EMBL" id="CP032099">
    <property type="protein sequence ID" value="AXX85450.1"/>
    <property type="molecule type" value="Genomic_DNA"/>
</dbReference>
<dbReference type="PROSITE" id="PS50005">
    <property type="entry name" value="TPR"/>
    <property type="match status" value="1"/>
</dbReference>
<feature type="transmembrane region" description="Helical" evidence="2">
    <location>
        <begin position="12"/>
        <end position="29"/>
    </location>
</feature>
<proteinExistence type="predicted"/>
<dbReference type="Pfam" id="PF13181">
    <property type="entry name" value="TPR_8"/>
    <property type="match status" value="1"/>
</dbReference>
<dbReference type="PROSITE" id="PS50293">
    <property type="entry name" value="TPR_REGION"/>
    <property type="match status" value="1"/>
</dbReference>
<dbReference type="EMBL" id="NXIC01000002">
    <property type="protein sequence ID" value="RXI26310.1"/>
    <property type="molecule type" value="Genomic_DNA"/>
</dbReference>
<evidence type="ECO:0000313" key="3">
    <source>
        <dbReference type="EMBL" id="AXX85450.1"/>
    </source>
</evidence>
<dbReference type="Gene3D" id="1.25.40.10">
    <property type="entry name" value="Tetratricopeptide repeat domain"/>
    <property type="match status" value="2"/>
</dbReference>
<dbReference type="InterPro" id="IPR011990">
    <property type="entry name" value="TPR-like_helical_dom_sf"/>
</dbReference>
<sequence>MQLFKMFFLNKFIYKIFLTILLISNILYANDILKSQPQIIFELDKLDELEVSNEFNKAVLLFNKQRYKEAYDIFEKTKVVYEIPSLLNMAIILLKDNKKEEAVTLFSEIYSKKSNLLNEPYAFIASCYYLFTLTSDDKYMIDLVTIFQNSDKLKNQSEIILNIKDIILEELANRYLMVKDYDNALGALNAMSYSLDLKKALVYIKQNNLLRADIILKKLIDTQKDEDRLDEIYWFSVFVNLKLNKLDVVKEILEKINKRGSDYKVHINLPFEIYFNKDLYSSSDYLKSILKFDEERKLDYLYYFAPFVFSDSKELMYDTVKGMVSKDKSSLESLEAMFNYNINFIKAIRNDPFVRIDQLKNELNENSKAYNYYNLALAFAQIKDLSNAYKYFEKAYKLSPGNKLYAVMYLITSNKVSKSMDDKQKELIKERIKSSDGLYNYFAKELYSIYVDISFENKEEPYLQTTLFFKALDFLKKLENNEYVAEHPLLIDWEKDSFIYLLKLVQQTKNEDDYKYFSRMQDTIPLKYNNNFLNSSLITSLYYIDILKALGIFSRADFYIPKESSPLYLLTDAYSSLYLGKANESINILNRLKNEYNIENRFTMYLLVASYLEAKRREEASIQITLIKAFYNDTDTDFLTAIQLIQTLNINAAIQFLNKAYNNQFISFDIIGFDEFMLSL</sequence>
<keyword evidence="2" id="KW-1133">Transmembrane helix</keyword>